<dbReference type="Pfam" id="PF08708">
    <property type="entry name" value="PriCT_1"/>
    <property type="match status" value="1"/>
</dbReference>
<evidence type="ECO:0000313" key="3">
    <source>
        <dbReference type="EMBL" id="BDT96993.1"/>
    </source>
</evidence>
<name>A0ABN6TTV5_9NOCA</name>
<accession>A0ABN6TTV5</accession>
<organism evidence="3 4">
    <name type="scientific">Nocardia sputorum</name>
    <dbReference type="NCBI Taxonomy" id="2984338"/>
    <lineage>
        <taxon>Bacteria</taxon>
        <taxon>Bacillati</taxon>
        <taxon>Actinomycetota</taxon>
        <taxon>Actinomycetes</taxon>
        <taxon>Mycobacteriales</taxon>
        <taxon>Nocardiaceae</taxon>
        <taxon>Nocardia</taxon>
    </lineage>
</organism>
<evidence type="ECO:0000259" key="2">
    <source>
        <dbReference type="SMART" id="SM00943"/>
    </source>
</evidence>
<dbReference type="SMART" id="SM00942">
    <property type="entry name" value="PriCT_1"/>
    <property type="match status" value="1"/>
</dbReference>
<dbReference type="CDD" id="cd04859">
    <property type="entry name" value="Prim_Pol"/>
    <property type="match status" value="1"/>
</dbReference>
<proteinExistence type="predicted"/>
<dbReference type="Proteomes" id="UP001317870">
    <property type="component" value="Chromosome"/>
</dbReference>
<reference evidence="3 4" key="1">
    <citation type="submission" date="2022-11" db="EMBL/GenBank/DDBJ databases">
        <title>Genome Sequencing of Nocardia sp. ON39_IFM12276 and assembly.</title>
        <authorList>
            <person name="Shimojima M."/>
            <person name="Toyokawa M."/>
            <person name="Uesaka K."/>
        </authorList>
    </citation>
    <scope>NUCLEOTIDE SEQUENCE [LARGE SCALE GENOMIC DNA]</scope>
    <source>
        <strain evidence="3 4">IFM 12276</strain>
    </source>
</reference>
<gene>
    <name evidence="3" type="ORF">IFM12276_00220</name>
</gene>
<feature type="domain" description="Primase C-terminal 1" evidence="1">
    <location>
        <begin position="192"/>
        <end position="252"/>
    </location>
</feature>
<dbReference type="InterPro" id="IPR014820">
    <property type="entry name" value="PriCT_1"/>
</dbReference>
<feature type="domain" description="DNA primase/polymerase bifunctional N-terminal" evidence="2">
    <location>
        <begin position="21"/>
        <end position="166"/>
    </location>
</feature>
<dbReference type="SUPFAM" id="SSF56747">
    <property type="entry name" value="Prim-pol domain"/>
    <property type="match status" value="1"/>
</dbReference>
<evidence type="ECO:0000259" key="1">
    <source>
        <dbReference type="SMART" id="SM00942"/>
    </source>
</evidence>
<dbReference type="Pfam" id="PF09250">
    <property type="entry name" value="Prim-Pol"/>
    <property type="match status" value="1"/>
</dbReference>
<sequence>MTDSTATHSTPDEVGAHVDHALAYARAGLAVLPLAPRGKVPVTEHGKDDASTDPEQIRAWWARTPFYNVGVRPPAGVVVLDVDPRSGGSVEALGETPETWTAATGGGGCHLWFRCGGKVRGKLEGARGVDIKAATGYVVAPPSVHPSGSRYRWANRARIAPLPAHLRGRVCVPVVLPFRSYQRHGGSGEGLVRIVRQAAPGQRNNILFWAACRAYAEGGDPAVLEALATTAEEIGLSRHEVDQTMRSAQRGAA</sequence>
<dbReference type="EMBL" id="AP026978">
    <property type="protein sequence ID" value="BDT96993.1"/>
    <property type="molecule type" value="Genomic_DNA"/>
</dbReference>
<protein>
    <submittedName>
        <fullName evidence="3">DNA primase</fullName>
    </submittedName>
</protein>
<keyword evidence="4" id="KW-1185">Reference proteome</keyword>
<dbReference type="InterPro" id="IPR015330">
    <property type="entry name" value="DNA_primase/pol_bifunc_N"/>
</dbReference>
<dbReference type="SMART" id="SM00943">
    <property type="entry name" value="Prim-Pol"/>
    <property type="match status" value="1"/>
</dbReference>
<evidence type="ECO:0000313" key="4">
    <source>
        <dbReference type="Proteomes" id="UP001317870"/>
    </source>
</evidence>